<dbReference type="Pfam" id="PF13417">
    <property type="entry name" value="GST_N_3"/>
    <property type="match status" value="1"/>
</dbReference>
<feature type="domain" description="GST C-terminal" evidence="2">
    <location>
        <begin position="73"/>
        <end position="231"/>
    </location>
</feature>
<dbReference type="PANTHER" id="PTHR44051">
    <property type="entry name" value="GLUTATHIONE S-TRANSFERASE-RELATED"/>
    <property type="match status" value="1"/>
</dbReference>
<evidence type="ECO:0000313" key="3">
    <source>
        <dbReference type="EMBL" id="SUZ78370.1"/>
    </source>
</evidence>
<dbReference type="InterPro" id="IPR010987">
    <property type="entry name" value="Glutathione-S-Trfase_C-like"/>
</dbReference>
<protein>
    <recommendedName>
        <fullName evidence="4">GST N-terminal domain-containing protein</fullName>
    </recommendedName>
</protein>
<accession>A0A381QHE6</accession>
<dbReference type="Gene3D" id="3.40.30.10">
    <property type="entry name" value="Glutaredoxin"/>
    <property type="match status" value="1"/>
</dbReference>
<dbReference type="SFLD" id="SFLDG00358">
    <property type="entry name" value="Main_(cytGST)"/>
    <property type="match status" value="1"/>
</dbReference>
<dbReference type="EMBL" id="UINC01001350">
    <property type="protein sequence ID" value="SUZ78370.1"/>
    <property type="molecule type" value="Genomic_DNA"/>
</dbReference>
<sequence>MKVRLCLAEKALNYESVAVDLGGKANLEAEYLAMNPKGVVPTLVDDDSTILESTLINEYLDEKYPGASLKPSSPEEKVSMRLWTKLIDEELHPANGAVIWPILSLERLSQRDPDEVIESLSRHPDPKRVARQTTIFQEGYGAQVVGEGLKVFAKTLEKLESSLADSEYLVGERITLADIGILPYVNEVIRFGLDQMAEDKPLTRAWFDRMAARDSYGVAIAGVLAEAQWDAIADRGRKAWPEMRNHLS</sequence>
<dbReference type="AlphaFoldDB" id="A0A381QHE6"/>
<feature type="domain" description="GST N-terminal" evidence="1">
    <location>
        <begin position="1"/>
        <end position="68"/>
    </location>
</feature>
<name>A0A381QHE6_9ZZZZ</name>
<dbReference type="InterPro" id="IPR036282">
    <property type="entry name" value="Glutathione-S-Trfase_C_sf"/>
</dbReference>
<evidence type="ECO:0000259" key="1">
    <source>
        <dbReference type="PROSITE" id="PS50404"/>
    </source>
</evidence>
<dbReference type="PROSITE" id="PS50405">
    <property type="entry name" value="GST_CTER"/>
    <property type="match status" value="1"/>
</dbReference>
<dbReference type="PANTHER" id="PTHR44051:SF8">
    <property type="entry name" value="GLUTATHIONE S-TRANSFERASE GSTA"/>
    <property type="match status" value="1"/>
</dbReference>
<reference evidence="3" key="1">
    <citation type="submission" date="2018-05" db="EMBL/GenBank/DDBJ databases">
        <authorList>
            <person name="Lanie J.A."/>
            <person name="Ng W.-L."/>
            <person name="Kazmierczak K.M."/>
            <person name="Andrzejewski T.M."/>
            <person name="Davidsen T.M."/>
            <person name="Wayne K.J."/>
            <person name="Tettelin H."/>
            <person name="Glass J.I."/>
            <person name="Rusch D."/>
            <person name="Podicherti R."/>
            <person name="Tsui H.-C.T."/>
            <person name="Winkler M.E."/>
        </authorList>
    </citation>
    <scope>NUCLEOTIDE SEQUENCE</scope>
</reference>
<dbReference type="InterPro" id="IPR040079">
    <property type="entry name" value="Glutathione_S-Trfase"/>
</dbReference>
<dbReference type="Pfam" id="PF00043">
    <property type="entry name" value="GST_C"/>
    <property type="match status" value="1"/>
</dbReference>
<proteinExistence type="predicted"/>
<dbReference type="SUPFAM" id="SSF47616">
    <property type="entry name" value="GST C-terminal domain-like"/>
    <property type="match status" value="1"/>
</dbReference>
<dbReference type="PROSITE" id="PS50404">
    <property type="entry name" value="GST_NTER"/>
    <property type="match status" value="1"/>
</dbReference>
<dbReference type="InterPro" id="IPR004045">
    <property type="entry name" value="Glutathione_S-Trfase_N"/>
</dbReference>
<dbReference type="SFLD" id="SFLDS00019">
    <property type="entry name" value="Glutathione_Transferase_(cytos"/>
    <property type="match status" value="1"/>
</dbReference>
<dbReference type="InterPro" id="IPR004046">
    <property type="entry name" value="GST_C"/>
</dbReference>
<evidence type="ECO:0008006" key="4">
    <source>
        <dbReference type="Google" id="ProtNLM"/>
    </source>
</evidence>
<organism evidence="3">
    <name type="scientific">marine metagenome</name>
    <dbReference type="NCBI Taxonomy" id="408172"/>
    <lineage>
        <taxon>unclassified sequences</taxon>
        <taxon>metagenomes</taxon>
        <taxon>ecological metagenomes</taxon>
    </lineage>
</organism>
<gene>
    <name evidence="3" type="ORF">METZ01_LOCUS31224</name>
</gene>
<dbReference type="SUPFAM" id="SSF52833">
    <property type="entry name" value="Thioredoxin-like"/>
    <property type="match status" value="1"/>
</dbReference>
<dbReference type="InterPro" id="IPR036249">
    <property type="entry name" value="Thioredoxin-like_sf"/>
</dbReference>
<evidence type="ECO:0000259" key="2">
    <source>
        <dbReference type="PROSITE" id="PS50405"/>
    </source>
</evidence>
<dbReference type="Gene3D" id="1.20.1050.10">
    <property type="match status" value="1"/>
</dbReference>